<name>H6V709_9HYPH</name>
<proteinExistence type="predicted"/>
<protein>
    <submittedName>
        <fullName evidence="3">VirB5</fullName>
    </submittedName>
</protein>
<sequence length="148" mass="16956">MKKYGLITLLSLSFISHATSQTAPIADGYYKDALESTQKSDTTRSETAESIYTSTAENIKEIENINQQLENIKSKAETKPEEFQALQIRLSLLQARLQTDIVKLQSLSMIETKNKKTIEEIHEEQAQKKHEEMVEKLREKLENSNVKL</sequence>
<accession>H6V709</accession>
<evidence type="ECO:0000256" key="1">
    <source>
        <dbReference type="SAM" id="Coils"/>
    </source>
</evidence>
<evidence type="ECO:0000256" key="2">
    <source>
        <dbReference type="SAM" id="SignalP"/>
    </source>
</evidence>
<dbReference type="AlphaFoldDB" id="H6V709"/>
<dbReference type="EMBL" id="JN797609">
    <property type="protein sequence ID" value="AFB82780.1"/>
    <property type="molecule type" value="Genomic_DNA"/>
</dbReference>
<reference evidence="3" key="1">
    <citation type="submission" date="2011-09" db="EMBL/GenBank/DDBJ databases">
        <title>Recombination, diversity and allele sharing of infectivity proteins between Bartonella species from rodents.</title>
        <authorList>
            <person name="Paziewska A."/>
            <person name="Harris P.D."/>
            <person name="Sinski E."/>
        </authorList>
    </citation>
    <scope>NUCLEOTIDE SEQUENCE</scope>
    <source>
        <strain evidence="3">Af5</strain>
    </source>
</reference>
<evidence type="ECO:0000313" key="3">
    <source>
        <dbReference type="EMBL" id="AFB82780.1"/>
    </source>
</evidence>
<keyword evidence="2" id="KW-0732">Signal</keyword>
<feature type="signal peptide" evidence="2">
    <location>
        <begin position="1"/>
        <end position="18"/>
    </location>
</feature>
<keyword evidence="1" id="KW-0175">Coiled coil</keyword>
<gene>
    <name evidence="3" type="primary">virB5</name>
</gene>
<organism evidence="3">
    <name type="scientific">Bartonella sp. Af5</name>
    <dbReference type="NCBI Taxonomy" id="1147700"/>
    <lineage>
        <taxon>Bacteria</taxon>
        <taxon>Pseudomonadati</taxon>
        <taxon>Pseudomonadota</taxon>
        <taxon>Alphaproteobacteria</taxon>
        <taxon>Hyphomicrobiales</taxon>
        <taxon>Bartonellaceae</taxon>
        <taxon>Bartonella</taxon>
    </lineage>
</organism>
<dbReference type="SMR" id="H6V709"/>
<feature type="coiled-coil region" evidence="1">
    <location>
        <begin position="52"/>
        <end position="79"/>
    </location>
</feature>
<feature type="chain" id="PRO_5003607475" evidence="2">
    <location>
        <begin position="19"/>
        <end position="148"/>
    </location>
</feature>